<dbReference type="HOGENOM" id="CLU_053315_0_0_6"/>
<dbReference type="PATRIC" id="fig|421052.3.peg.363"/>
<sequence length="454" mass="51979">MPNLKFILLQAILSKYGFLTTLLIVIQQLLSASSVYFLTKAINSISNPSEVINNIIIFFILIILPYIPVCIAQVTMYKVVNGTHSMIINKNIEPLRFQTNLLNNHIKEKYISNLSRNSFMIINDYFTYIYRVFSLILNVFFTIIIMATLISIEYLYSFIFSLILSFLFFNYIKNKIEVSSIMVENNLSSYASTIERSWSNFILGSKTNLILYKQHLKLNSDEYYTSKLNNAFLQQVSNLSSAIIALLPLAIVSIYLVNKNIDNHFILSAILVNLTRMVGLFSFLGTLIYDITNFINIKSRIQNMVESLDITKIISPARNSSMKPIYANGMIIEKYHDVLDLITTNSTGRFTITGQNGSGKTTLLYYLLEELKEQAIFVPTSPKELDWITKLENLSTGQQIYNILSTEITAESTKVILLDEWDANLDYKNKIEIDSLIDQLSQHQVIIEVIHKKS</sequence>
<feature type="transmembrane region" description="Helical" evidence="1">
    <location>
        <begin position="154"/>
        <end position="172"/>
    </location>
</feature>
<dbReference type="SUPFAM" id="SSF52540">
    <property type="entry name" value="P-loop containing nucleoside triphosphate hydrolases"/>
    <property type="match status" value="1"/>
</dbReference>
<accession>S3NQD1</accession>
<dbReference type="Gene3D" id="3.40.50.300">
    <property type="entry name" value="P-loop containing nucleotide triphosphate hydrolases"/>
    <property type="match status" value="1"/>
</dbReference>
<protein>
    <submittedName>
        <fullName evidence="2">Uncharacterized protein</fullName>
    </submittedName>
</protein>
<dbReference type="Proteomes" id="UP000014568">
    <property type="component" value="Unassembled WGS sequence"/>
</dbReference>
<evidence type="ECO:0000313" key="3">
    <source>
        <dbReference type="Proteomes" id="UP000014568"/>
    </source>
</evidence>
<keyword evidence="3" id="KW-1185">Reference proteome</keyword>
<name>S3NQD1_9GAMM</name>
<dbReference type="RefSeq" id="WP_016654812.1">
    <property type="nucleotide sequence ID" value="NZ_KE340348.1"/>
</dbReference>
<dbReference type="InterPro" id="IPR027417">
    <property type="entry name" value="P-loop_NTPase"/>
</dbReference>
<dbReference type="OrthoDB" id="19727at2"/>
<evidence type="ECO:0000256" key="1">
    <source>
        <dbReference type="SAM" id="Phobius"/>
    </source>
</evidence>
<feature type="transmembrane region" description="Helical" evidence="1">
    <location>
        <begin position="265"/>
        <end position="289"/>
    </location>
</feature>
<feature type="transmembrane region" description="Helical" evidence="1">
    <location>
        <begin position="128"/>
        <end position="147"/>
    </location>
</feature>
<dbReference type="eggNOG" id="COG1132">
    <property type="taxonomic scope" value="Bacteria"/>
</dbReference>
<dbReference type="AlphaFoldDB" id="S3NQD1"/>
<feature type="transmembrane region" description="Helical" evidence="1">
    <location>
        <begin position="51"/>
        <end position="76"/>
    </location>
</feature>
<gene>
    <name evidence="2" type="ORF">F945_00366</name>
</gene>
<feature type="transmembrane region" description="Helical" evidence="1">
    <location>
        <begin position="239"/>
        <end position="258"/>
    </location>
</feature>
<dbReference type="CDD" id="cd00267">
    <property type="entry name" value="ABC_ATPase"/>
    <property type="match status" value="1"/>
</dbReference>
<organism evidence="2 3">
    <name type="scientific">Acinetobacter rudis CIP 110305</name>
    <dbReference type="NCBI Taxonomy" id="421052"/>
    <lineage>
        <taxon>Bacteria</taxon>
        <taxon>Pseudomonadati</taxon>
        <taxon>Pseudomonadota</taxon>
        <taxon>Gammaproteobacteria</taxon>
        <taxon>Moraxellales</taxon>
        <taxon>Moraxellaceae</taxon>
        <taxon>Acinetobacter</taxon>
    </lineage>
</organism>
<evidence type="ECO:0000313" key="2">
    <source>
        <dbReference type="EMBL" id="EPF80623.1"/>
    </source>
</evidence>
<keyword evidence="1" id="KW-0472">Membrane</keyword>
<feature type="transmembrane region" description="Helical" evidence="1">
    <location>
        <begin position="16"/>
        <end position="39"/>
    </location>
</feature>
<dbReference type="EMBL" id="ATGI01000003">
    <property type="protein sequence ID" value="EPF80623.1"/>
    <property type="molecule type" value="Genomic_DNA"/>
</dbReference>
<comment type="caution">
    <text evidence="2">The sequence shown here is derived from an EMBL/GenBank/DDBJ whole genome shotgun (WGS) entry which is preliminary data.</text>
</comment>
<reference evidence="2 3" key="1">
    <citation type="submission" date="2013-06" db="EMBL/GenBank/DDBJ databases">
        <title>The Genome Sequence of Acinetobacter rudis CIP 110305.</title>
        <authorList>
            <consortium name="The Broad Institute Genome Sequencing Platform"/>
            <consortium name="The Broad Institute Genome Sequencing Center for Infectious Disease"/>
            <person name="Cerqueira G."/>
            <person name="Feldgarden M."/>
            <person name="Courvalin P."/>
            <person name="Perichon B."/>
            <person name="Grillot-Courvalin C."/>
            <person name="Clermont D."/>
            <person name="Rocha E."/>
            <person name="Yoon E.-J."/>
            <person name="Nemec A."/>
            <person name="Young S.K."/>
            <person name="Zeng Q."/>
            <person name="Gargeya S."/>
            <person name="Fitzgerald M."/>
            <person name="Abouelleil A."/>
            <person name="Alvarado L."/>
            <person name="Berlin A.M."/>
            <person name="Chapman S.B."/>
            <person name="Dewar J."/>
            <person name="Goldberg J."/>
            <person name="Griggs A."/>
            <person name="Gujja S."/>
            <person name="Hansen M."/>
            <person name="Howarth C."/>
            <person name="Imamovic A."/>
            <person name="Larimer J."/>
            <person name="McCowan C."/>
            <person name="Murphy C."/>
            <person name="Pearson M."/>
            <person name="Priest M."/>
            <person name="Roberts A."/>
            <person name="Saif S."/>
            <person name="Shea T."/>
            <person name="Sykes S."/>
            <person name="Wortman J."/>
            <person name="Nusbaum C."/>
            <person name="Birren B."/>
        </authorList>
    </citation>
    <scope>NUCLEOTIDE SEQUENCE [LARGE SCALE GENOMIC DNA]</scope>
    <source>
        <strain evidence="2 3">CIP 110305</strain>
    </source>
</reference>
<dbReference type="STRING" id="632955.GCA_000829675_02395"/>
<keyword evidence="1" id="KW-0812">Transmembrane</keyword>
<proteinExistence type="predicted"/>
<keyword evidence="1" id="KW-1133">Transmembrane helix</keyword>